<dbReference type="EMBL" id="JAUEOZ010000001">
    <property type="protein sequence ID" value="MDN2481701.1"/>
    <property type="molecule type" value="Genomic_DNA"/>
</dbReference>
<sequence>MDVMNKVKIDDLGAQIGKENLAPLFEIFTNELVDYQQSLKTIEGDMLSKQLGEICHALKSSAASFGADALCEHAIAVDAQFKQGADLTQGKWVDTTLALLEQTHIAYTQFSQ</sequence>
<keyword evidence="1" id="KW-0902">Two-component regulatory system</keyword>
<dbReference type="InterPro" id="IPR036641">
    <property type="entry name" value="HPT_dom_sf"/>
</dbReference>
<evidence type="ECO:0000313" key="4">
    <source>
        <dbReference type="Proteomes" id="UP001169719"/>
    </source>
</evidence>
<dbReference type="Proteomes" id="UP001169719">
    <property type="component" value="Unassembled WGS sequence"/>
</dbReference>
<reference evidence="3" key="1">
    <citation type="submission" date="2024-05" db="EMBL/GenBank/DDBJ databases">
        <title>Genome Sequences of Four Agar- Degrading Marine Bacteria.</title>
        <authorList>
            <person name="Phillips E.K."/>
            <person name="Shaffer J.C."/>
            <person name="Henson M.W."/>
            <person name="Temperton B."/>
            <person name="Thrash C.J."/>
            <person name="Martin M.O."/>
        </authorList>
    </citation>
    <scope>NUCLEOTIDE SEQUENCE</scope>
    <source>
        <strain evidence="3">EKP203</strain>
    </source>
</reference>
<evidence type="ECO:0000313" key="3">
    <source>
        <dbReference type="EMBL" id="MDN2481701.1"/>
    </source>
</evidence>
<organism evidence="3 4">
    <name type="scientific">Vibrio agarivorans</name>
    <dbReference type="NCBI Taxonomy" id="153622"/>
    <lineage>
        <taxon>Bacteria</taxon>
        <taxon>Pseudomonadati</taxon>
        <taxon>Pseudomonadota</taxon>
        <taxon>Gammaproteobacteria</taxon>
        <taxon>Vibrionales</taxon>
        <taxon>Vibrionaceae</taxon>
        <taxon>Vibrio</taxon>
    </lineage>
</organism>
<evidence type="ECO:0000256" key="1">
    <source>
        <dbReference type="ARBA" id="ARBA00023012"/>
    </source>
</evidence>
<feature type="domain" description="HPt" evidence="2">
    <location>
        <begin position="24"/>
        <end position="102"/>
    </location>
</feature>
<evidence type="ECO:0000259" key="2">
    <source>
        <dbReference type="Pfam" id="PF01627"/>
    </source>
</evidence>
<dbReference type="RefSeq" id="WP_289961771.1">
    <property type="nucleotide sequence ID" value="NZ_JAUEOZ010000001.1"/>
</dbReference>
<dbReference type="Gene3D" id="1.20.120.160">
    <property type="entry name" value="HPT domain"/>
    <property type="match status" value="1"/>
</dbReference>
<gene>
    <name evidence="3" type="ORF">QWJ08_09870</name>
</gene>
<comment type="caution">
    <text evidence="3">The sequence shown here is derived from an EMBL/GenBank/DDBJ whole genome shotgun (WGS) entry which is preliminary data.</text>
</comment>
<name>A0ABT7Y0Z8_9VIBR</name>
<dbReference type="Pfam" id="PF01627">
    <property type="entry name" value="Hpt"/>
    <property type="match status" value="1"/>
</dbReference>
<proteinExistence type="predicted"/>
<dbReference type="SUPFAM" id="SSF47226">
    <property type="entry name" value="Histidine-containing phosphotransfer domain, HPT domain"/>
    <property type="match status" value="1"/>
</dbReference>
<accession>A0ABT7Y0Z8</accession>
<dbReference type="InterPro" id="IPR008207">
    <property type="entry name" value="Sig_transdc_His_kin_Hpt_dom"/>
</dbReference>
<protein>
    <submittedName>
        <fullName evidence="3">Hpt domain-containing protein</fullName>
    </submittedName>
</protein>
<keyword evidence="4" id="KW-1185">Reference proteome</keyword>